<dbReference type="Pfam" id="PF01613">
    <property type="entry name" value="Flavin_Reduct"/>
    <property type="match status" value="1"/>
</dbReference>
<organism evidence="2 3">
    <name type="scientific">Daejeonella rubra</name>
    <dbReference type="NCBI Taxonomy" id="990371"/>
    <lineage>
        <taxon>Bacteria</taxon>
        <taxon>Pseudomonadati</taxon>
        <taxon>Bacteroidota</taxon>
        <taxon>Sphingobacteriia</taxon>
        <taxon>Sphingobacteriales</taxon>
        <taxon>Sphingobacteriaceae</taxon>
        <taxon>Daejeonella</taxon>
    </lineage>
</organism>
<dbReference type="GO" id="GO:0010181">
    <property type="term" value="F:FMN binding"/>
    <property type="evidence" value="ECO:0007669"/>
    <property type="project" value="InterPro"/>
</dbReference>
<protein>
    <submittedName>
        <fullName evidence="2">NADH-FMN oxidoreductase RutF, flavin reductase (DIM6/NTAB) family</fullName>
    </submittedName>
</protein>
<dbReference type="SUPFAM" id="SSF50475">
    <property type="entry name" value="FMN-binding split barrel"/>
    <property type="match status" value="1"/>
</dbReference>
<dbReference type="RefSeq" id="WP_090707057.1">
    <property type="nucleotide sequence ID" value="NZ_FNHH01000041.1"/>
</dbReference>
<evidence type="ECO:0000259" key="1">
    <source>
        <dbReference type="Pfam" id="PF01613"/>
    </source>
</evidence>
<proteinExistence type="predicted"/>
<dbReference type="InterPro" id="IPR002563">
    <property type="entry name" value="Flavin_Rdtase-like_dom"/>
</dbReference>
<evidence type="ECO:0000313" key="2">
    <source>
        <dbReference type="EMBL" id="SDN09935.1"/>
    </source>
</evidence>
<dbReference type="OrthoDB" id="670833at2"/>
<dbReference type="AlphaFoldDB" id="A0A1G9YMZ4"/>
<evidence type="ECO:0000313" key="3">
    <source>
        <dbReference type="Proteomes" id="UP000199226"/>
    </source>
</evidence>
<sequence length="157" mass="18399">MKRPWNIIDSPVYSLATYFEGKVNMNICTYVSAISMEPKIYAIAIYNETKTLENMFQTGRAILQFLHPVQFNLVRNLGQRSGLTFNKQQYLEKNNLLESWNGFQVLKNTSARILLEKIDFKQTGDHVLFTFRAEKYKTYHPEVLTSEILRIKKIIRA</sequence>
<gene>
    <name evidence="2" type="ORF">SAMN05421813_14111</name>
</gene>
<dbReference type="STRING" id="990371.SAMN05421813_14111"/>
<name>A0A1G9YMZ4_9SPHI</name>
<keyword evidence="3" id="KW-1185">Reference proteome</keyword>
<dbReference type="EMBL" id="FNHH01000041">
    <property type="protein sequence ID" value="SDN09935.1"/>
    <property type="molecule type" value="Genomic_DNA"/>
</dbReference>
<dbReference type="GO" id="GO:0016646">
    <property type="term" value="F:oxidoreductase activity, acting on the CH-NH group of donors, NAD or NADP as acceptor"/>
    <property type="evidence" value="ECO:0007669"/>
    <property type="project" value="UniProtKB-ARBA"/>
</dbReference>
<dbReference type="InterPro" id="IPR012349">
    <property type="entry name" value="Split_barrel_FMN-bd"/>
</dbReference>
<dbReference type="Gene3D" id="2.30.110.10">
    <property type="entry name" value="Electron Transport, Fmn-binding Protein, Chain A"/>
    <property type="match status" value="1"/>
</dbReference>
<accession>A0A1G9YMZ4</accession>
<dbReference type="Proteomes" id="UP000199226">
    <property type="component" value="Unassembled WGS sequence"/>
</dbReference>
<feature type="domain" description="Flavin reductase like" evidence="1">
    <location>
        <begin position="9"/>
        <end position="138"/>
    </location>
</feature>
<reference evidence="3" key="1">
    <citation type="submission" date="2016-10" db="EMBL/GenBank/DDBJ databases">
        <authorList>
            <person name="Varghese N."/>
            <person name="Submissions S."/>
        </authorList>
    </citation>
    <scope>NUCLEOTIDE SEQUENCE [LARGE SCALE GENOMIC DNA]</scope>
    <source>
        <strain evidence="3">DSM 24536</strain>
    </source>
</reference>